<evidence type="ECO:0000313" key="2">
    <source>
        <dbReference type="EMBL" id="BDB55488.1"/>
    </source>
</evidence>
<evidence type="ECO:0000259" key="1">
    <source>
        <dbReference type="PROSITE" id="PS50853"/>
    </source>
</evidence>
<dbReference type="Proteomes" id="UP001319867">
    <property type="component" value="Chromosome"/>
</dbReference>
<feature type="domain" description="Fibronectin type-III" evidence="1">
    <location>
        <begin position="32"/>
        <end position="130"/>
    </location>
</feature>
<dbReference type="CDD" id="cd00063">
    <property type="entry name" value="FN3"/>
    <property type="match status" value="1"/>
</dbReference>
<dbReference type="Gene3D" id="2.60.40.10">
    <property type="entry name" value="Immunoglobulins"/>
    <property type="match status" value="2"/>
</dbReference>
<dbReference type="EMBL" id="AP025184">
    <property type="protein sequence ID" value="BDB55488.1"/>
    <property type="molecule type" value="Genomic_DNA"/>
</dbReference>
<dbReference type="PROSITE" id="PS51257">
    <property type="entry name" value="PROKAR_LIPOPROTEIN"/>
    <property type="match status" value="1"/>
</dbReference>
<dbReference type="PROSITE" id="PS50853">
    <property type="entry name" value="FN3"/>
    <property type="match status" value="1"/>
</dbReference>
<dbReference type="InterPro" id="IPR013783">
    <property type="entry name" value="Ig-like_fold"/>
</dbReference>
<gene>
    <name evidence="2" type="ORF">GENT5_17930</name>
</gene>
<accession>A0ABM7V7D6</accession>
<keyword evidence="3" id="KW-1185">Reference proteome</keyword>
<reference evidence="2 3" key="2">
    <citation type="journal article" date="2022" name="Microorganisms">
        <title>Complete Genome Sequences of Two Flavobacterium ammonificans Strains and a Flavobacterium ammoniigenes Strain of Ammonifying Bacterioplankton Isolated from Surface River Water.</title>
        <authorList>
            <person name="Suda W."/>
            <person name="Ogata Y."/>
            <person name="Shindo C."/>
            <person name="Watanabe K."/>
        </authorList>
    </citation>
    <scope>NUCLEOTIDE SEQUENCE [LARGE SCALE GENOMIC DNA]</scope>
    <source>
        <strain evidence="2 3">GENT5</strain>
    </source>
</reference>
<dbReference type="Pfam" id="PF25788">
    <property type="entry name" value="Ig_Rha78A_N"/>
    <property type="match status" value="1"/>
</dbReference>
<name>A0ABM7V7D6_9FLAO</name>
<dbReference type="InterPro" id="IPR003961">
    <property type="entry name" value="FN3_dom"/>
</dbReference>
<sequence>MKRNILYYIVFNFLLLSCGGGNEPVLEPKNLAPSIPSLVSPTLAKLCISNSINFEWTASTDAENNPILYQIQIATDNLFTQIVNTAEVSAPTHTVTLEKGKAYYWRVKATDSKGAASAYSTVYSFFTEGTAVTNHAPFLPQLVAPVANSIITGTTTTLKWTGSDVDATDVLSYDVYLGTIATPTTKVVDNKTTTSFDASLQAATIYYWKVVVRDAKGAETQGQIWSFKTN</sequence>
<evidence type="ECO:0000313" key="3">
    <source>
        <dbReference type="Proteomes" id="UP001319867"/>
    </source>
</evidence>
<dbReference type="InterPro" id="IPR036116">
    <property type="entry name" value="FN3_sf"/>
</dbReference>
<protein>
    <recommendedName>
        <fullName evidence="1">Fibronectin type-III domain-containing protein</fullName>
    </recommendedName>
</protein>
<organism evidence="2 3">
    <name type="scientific">Flavobacterium ammoniigenes</name>
    <dbReference type="NCBI Taxonomy" id="1751095"/>
    <lineage>
        <taxon>Bacteria</taxon>
        <taxon>Pseudomonadati</taxon>
        <taxon>Bacteroidota</taxon>
        <taxon>Flavobacteriia</taxon>
        <taxon>Flavobacteriales</taxon>
        <taxon>Flavobacteriaceae</taxon>
        <taxon>Flavobacterium</taxon>
    </lineage>
</organism>
<reference evidence="2 3" key="1">
    <citation type="journal article" date="2022" name="Int. J. Syst. Evol. Microbiol.">
        <title>Flavobacterium ammonificans sp. nov. and Flavobacterium ammoniigenes sp. nov., ammonifying bacteria isolated from surface river water.</title>
        <authorList>
            <person name="Watanabe K."/>
            <person name="Kitamura T."/>
            <person name="Ogata Y."/>
            <person name="Shindo C."/>
            <person name="Suda W."/>
        </authorList>
    </citation>
    <scope>NUCLEOTIDE SEQUENCE [LARGE SCALE GENOMIC DNA]</scope>
    <source>
        <strain evidence="2 3">GENT5</strain>
    </source>
</reference>
<dbReference type="RefSeq" id="WP_229316866.1">
    <property type="nucleotide sequence ID" value="NZ_AP025184.1"/>
</dbReference>
<proteinExistence type="predicted"/>
<dbReference type="SUPFAM" id="SSF49265">
    <property type="entry name" value="Fibronectin type III"/>
    <property type="match status" value="1"/>
</dbReference>